<evidence type="ECO:0000256" key="16">
    <source>
        <dbReference type="HAMAP-Rule" id="MF_00098"/>
    </source>
</evidence>
<dbReference type="InterPro" id="IPR012340">
    <property type="entry name" value="NA-bd_OB-fold"/>
</dbReference>
<evidence type="ECO:0000256" key="15">
    <source>
        <dbReference type="ARBA" id="ARBA00047364"/>
    </source>
</evidence>
<keyword evidence="9 16" id="KW-0547">Nucleotide-binding</keyword>
<evidence type="ECO:0000256" key="14">
    <source>
        <dbReference type="ARBA" id="ARBA00023146"/>
    </source>
</evidence>
<keyword evidence="13 16" id="KW-0648">Protein biosynthesis</keyword>
<dbReference type="Pfam" id="PF19303">
    <property type="entry name" value="Anticodon_3"/>
    <property type="match status" value="1"/>
</dbReference>
<sequence length="684" mass="76903">MRIKGNRRILVTSALPYANGPIHLGHVLEAIQTDVYVRFQKASGNECYFFCADDTHGTPIMLAARKEGIPPEELIARVRKEHYRDLSGFLVEYDNYYTTNSDENRILSEEIYLSLKEKGHITDREIEQAYCNNDKMFLPDRFIKGTCPNCGSTDQYGDSCEVCGATYSPKDLKDSKCALCGTPPVTKNSKHIFFKLGDFSKLLSDWVSEEGHVAEGVSKKLKEWFSAGLQDWDISRDGPYFGFEIPGEENKYFYVWLDAPIGYMASSLHYFKGDRKEFDSFWKNSNSEIVHFIGKDILYFHTLFWPATLEGGGYRPPSLVHVHGFITVNGEKMSKSRGTFIRAEDYLKYLDPEHLRFYLAGKLGPGMDDLDLSFDDYTAKVNSDLVGNFVNLVSRVSTSILDKLDRKLGKLNPDGKDLLNILKNSESSIRESYESRNYAKVMRECARLGDIANKYVNDLAPWIQIKESPEKARDTVTVALNAARILSIYLYPILPKISKQVYRILGIDHDPNFADINKDIENTKVLPYEMITKRVEEKAIQTMLQENQASQAPLKEETKAKSNSEGQTKTEGVASISEISIEELAKVDLRVGKILEAGPVEGAEKLVQVKLDLGDLGQKNVFAGIKVAYQPEALVGLKVVAVANLKPRKMKFGISEAMLLAAGEGESLTLFVPQKDAMPGDRLK</sequence>
<evidence type="ECO:0000256" key="6">
    <source>
        <dbReference type="ARBA" id="ARBA00022555"/>
    </source>
</evidence>
<keyword evidence="5 16" id="KW-0963">Cytoplasm</keyword>
<feature type="short sequence motif" description="'KMSKS' region" evidence="16">
    <location>
        <begin position="332"/>
        <end position="336"/>
    </location>
</feature>
<keyword evidence="21" id="KW-1185">Reference proteome</keyword>
<evidence type="ECO:0000256" key="5">
    <source>
        <dbReference type="ARBA" id="ARBA00022490"/>
    </source>
</evidence>
<dbReference type="Proteomes" id="UP000231990">
    <property type="component" value="Unassembled WGS sequence"/>
</dbReference>
<evidence type="ECO:0000313" key="20">
    <source>
        <dbReference type="EMBL" id="PJZ74951.1"/>
    </source>
</evidence>
<organism evidence="20 22">
    <name type="scientific">Leptospira perolatii</name>
    <dbReference type="NCBI Taxonomy" id="2023191"/>
    <lineage>
        <taxon>Bacteria</taxon>
        <taxon>Pseudomonadati</taxon>
        <taxon>Spirochaetota</taxon>
        <taxon>Spirochaetia</taxon>
        <taxon>Leptospirales</taxon>
        <taxon>Leptospiraceae</taxon>
        <taxon>Leptospira</taxon>
    </lineage>
</organism>
<dbReference type="GO" id="GO:0005524">
    <property type="term" value="F:ATP binding"/>
    <property type="evidence" value="ECO:0007669"/>
    <property type="project" value="UniProtKB-UniRule"/>
</dbReference>
<name>A0A2M9ZSJ9_9LEPT</name>
<dbReference type="InterPro" id="IPR041872">
    <property type="entry name" value="Anticodon_Met"/>
</dbReference>
<dbReference type="GO" id="GO:0006431">
    <property type="term" value="P:methionyl-tRNA aminoacylation"/>
    <property type="evidence" value="ECO:0007669"/>
    <property type="project" value="UniProtKB-UniRule"/>
</dbReference>
<keyword evidence="7 16" id="KW-0436">Ligase</keyword>
<evidence type="ECO:0000256" key="12">
    <source>
        <dbReference type="ARBA" id="ARBA00022884"/>
    </source>
</evidence>
<evidence type="ECO:0000256" key="3">
    <source>
        <dbReference type="ARBA" id="ARBA00008258"/>
    </source>
</evidence>
<feature type="domain" description="TRNA-binding" evidence="18">
    <location>
        <begin position="583"/>
        <end position="684"/>
    </location>
</feature>
<reference evidence="21 22" key="1">
    <citation type="submission" date="2017-07" db="EMBL/GenBank/DDBJ databases">
        <title>Leptospira spp. isolated from tropical soils.</title>
        <authorList>
            <person name="Thibeaux R."/>
            <person name="Iraola G."/>
            <person name="Ferres I."/>
            <person name="Bierque E."/>
            <person name="Girault D."/>
            <person name="Soupe-Gilbert M.-E."/>
            <person name="Picardeau M."/>
            <person name="Goarant C."/>
        </authorList>
    </citation>
    <scope>NUCLEOTIDE SEQUENCE [LARGE SCALE GENOMIC DNA]</scope>
    <source>
        <strain evidence="20 22">FH1-B-B1</strain>
        <strain evidence="19 21">FH1-B-C1</strain>
    </source>
</reference>
<dbReference type="SUPFAM" id="SSF57770">
    <property type="entry name" value="Methionyl-tRNA synthetase (MetRS), Zn-domain"/>
    <property type="match status" value="1"/>
</dbReference>
<dbReference type="InterPro" id="IPR029038">
    <property type="entry name" value="MetRS_Zn"/>
</dbReference>
<dbReference type="PANTHER" id="PTHR45765">
    <property type="entry name" value="METHIONINE--TRNA LIGASE"/>
    <property type="match status" value="1"/>
</dbReference>
<evidence type="ECO:0000256" key="11">
    <source>
        <dbReference type="ARBA" id="ARBA00022840"/>
    </source>
</evidence>
<dbReference type="Gene3D" id="2.40.50.140">
    <property type="entry name" value="Nucleic acid-binding proteins"/>
    <property type="match status" value="1"/>
</dbReference>
<dbReference type="Pfam" id="PF01588">
    <property type="entry name" value="tRNA_bind"/>
    <property type="match status" value="1"/>
</dbReference>
<comment type="similarity">
    <text evidence="3 16">Belongs to the class-I aminoacyl-tRNA synthetase family. MetG type 1 subfamily.</text>
</comment>
<keyword evidence="12 16" id="KW-0694">RNA-binding</keyword>
<dbReference type="FunFam" id="2.20.28.20:FF:000001">
    <property type="entry name" value="Methionine--tRNA ligase"/>
    <property type="match status" value="1"/>
</dbReference>
<dbReference type="PROSITE" id="PS50886">
    <property type="entry name" value="TRBD"/>
    <property type="match status" value="1"/>
</dbReference>
<feature type="binding site" evidence="16">
    <location>
        <position position="160"/>
    </location>
    <ligand>
        <name>Zn(2+)</name>
        <dbReference type="ChEBI" id="CHEBI:29105"/>
    </ligand>
</feature>
<dbReference type="InterPro" id="IPR001412">
    <property type="entry name" value="aa-tRNA-synth_I_CS"/>
</dbReference>
<feature type="binding site" evidence="16">
    <location>
        <position position="147"/>
    </location>
    <ligand>
        <name>Zn(2+)</name>
        <dbReference type="ChEBI" id="CHEBI:29105"/>
    </ligand>
</feature>
<evidence type="ECO:0000256" key="7">
    <source>
        <dbReference type="ARBA" id="ARBA00022598"/>
    </source>
</evidence>
<dbReference type="SUPFAM" id="SSF52374">
    <property type="entry name" value="Nucleotidylyl transferase"/>
    <property type="match status" value="1"/>
</dbReference>
<dbReference type="PROSITE" id="PS00178">
    <property type="entry name" value="AA_TRNA_LIGASE_I"/>
    <property type="match status" value="1"/>
</dbReference>
<dbReference type="GO" id="GO:0046872">
    <property type="term" value="F:metal ion binding"/>
    <property type="evidence" value="ECO:0007669"/>
    <property type="project" value="UniProtKB-KW"/>
</dbReference>
<dbReference type="InterPro" id="IPR014729">
    <property type="entry name" value="Rossmann-like_a/b/a_fold"/>
</dbReference>
<dbReference type="FunFam" id="2.40.50.140:FF:000042">
    <property type="entry name" value="Methionine--tRNA ligase"/>
    <property type="match status" value="1"/>
</dbReference>
<dbReference type="GO" id="GO:0004825">
    <property type="term" value="F:methionine-tRNA ligase activity"/>
    <property type="evidence" value="ECO:0007669"/>
    <property type="project" value="UniProtKB-UniRule"/>
</dbReference>
<evidence type="ECO:0000256" key="1">
    <source>
        <dbReference type="ARBA" id="ARBA00003314"/>
    </source>
</evidence>
<dbReference type="AlphaFoldDB" id="A0A2M9ZSJ9"/>
<dbReference type="HAMAP" id="MF_00098">
    <property type="entry name" value="Met_tRNA_synth_type1"/>
    <property type="match status" value="1"/>
</dbReference>
<proteinExistence type="inferred from homology"/>
<dbReference type="InterPro" id="IPR015413">
    <property type="entry name" value="Methionyl/Leucyl_tRNA_Synth"/>
</dbReference>
<evidence type="ECO:0000256" key="13">
    <source>
        <dbReference type="ARBA" id="ARBA00022917"/>
    </source>
</evidence>
<dbReference type="PRINTS" id="PR01041">
    <property type="entry name" value="TRNASYNTHMET"/>
</dbReference>
<comment type="subcellular location">
    <subcellularLocation>
        <location evidence="2 16">Cytoplasm</location>
    </subcellularLocation>
</comment>
<evidence type="ECO:0000256" key="9">
    <source>
        <dbReference type="ARBA" id="ARBA00022741"/>
    </source>
</evidence>
<dbReference type="Gene3D" id="1.10.730.10">
    <property type="entry name" value="Isoleucyl-tRNA Synthetase, Domain 1"/>
    <property type="match status" value="1"/>
</dbReference>
<evidence type="ECO:0000313" key="22">
    <source>
        <dbReference type="Proteomes" id="UP000231990"/>
    </source>
</evidence>
<dbReference type="GO" id="GO:0005829">
    <property type="term" value="C:cytosol"/>
    <property type="evidence" value="ECO:0007669"/>
    <property type="project" value="TreeGrafter"/>
</dbReference>
<dbReference type="Proteomes" id="UP000231962">
    <property type="component" value="Unassembled WGS sequence"/>
</dbReference>
<evidence type="ECO:0000256" key="2">
    <source>
        <dbReference type="ARBA" id="ARBA00004496"/>
    </source>
</evidence>
<keyword evidence="8 16" id="KW-0479">Metal-binding</keyword>
<keyword evidence="6 16" id="KW-0820">tRNA-binding</keyword>
<gene>
    <name evidence="16" type="primary">metG</name>
    <name evidence="19" type="ORF">CH360_02650</name>
    <name evidence="20" type="ORF">CH373_02650</name>
</gene>
<keyword evidence="10 16" id="KW-0862">Zinc</keyword>
<evidence type="ECO:0000256" key="4">
    <source>
        <dbReference type="ARBA" id="ARBA00011738"/>
    </source>
</evidence>
<dbReference type="InterPro" id="IPR004495">
    <property type="entry name" value="Met-tRNA-synth_bsu_C"/>
</dbReference>
<evidence type="ECO:0000256" key="8">
    <source>
        <dbReference type="ARBA" id="ARBA00022723"/>
    </source>
</evidence>
<dbReference type="InterPro" id="IPR002547">
    <property type="entry name" value="tRNA-bd_dom"/>
</dbReference>
<dbReference type="OrthoDB" id="9810191at2"/>
<dbReference type="PANTHER" id="PTHR45765:SF1">
    <property type="entry name" value="METHIONINE--TRNA LIGASE, CYTOPLASMIC"/>
    <property type="match status" value="1"/>
</dbReference>
<dbReference type="EMBL" id="NPDZ01000001">
    <property type="protein sequence ID" value="PJZ74951.1"/>
    <property type="molecule type" value="Genomic_DNA"/>
</dbReference>
<dbReference type="SUPFAM" id="SSF50249">
    <property type="entry name" value="Nucleic acid-binding proteins"/>
    <property type="match status" value="1"/>
</dbReference>
<dbReference type="InterPro" id="IPR009080">
    <property type="entry name" value="tRNAsynth_Ia_anticodon-bd"/>
</dbReference>
<feature type="binding site" evidence="16">
    <location>
        <position position="163"/>
    </location>
    <ligand>
        <name>Zn(2+)</name>
        <dbReference type="ChEBI" id="CHEBI:29105"/>
    </ligand>
</feature>
<dbReference type="InterPro" id="IPR014758">
    <property type="entry name" value="Met-tRNA_synth"/>
</dbReference>
<feature type="binding site" evidence="16">
    <location>
        <position position="150"/>
    </location>
    <ligand>
        <name>Zn(2+)</name>
        <dbReference type="ChEBI" id="CHEBI:29105"/>
    </ligand>
</feature>
<dbReference type="Gene3D" id="2.20.28.20">
    <property type="entry name" value="Methionyl-tRNA synthetase, Zn-domain"/>
    <property type="match status" value="1"/>
</dbReference>
<dbReference type="RefSeq" id="WP_100712394.1">
    <property type="nucleotide sequence ID" value="NZ_NPDY01000001.1"/>
</dbReference>
<dbReference type="NCBIfam" id="NF001100">
    <property type="entry name" value="PRK00133.1"/>
    <property type="match status" value="1"/>
</dbReference>
<evidence type="ECO:0000313" key="21">
    <source>
        <dbReference type="Proteomes" id="UP000231962"/>
    </source>
</evidence>
<dbReference type="Gene3D" id="3.40.50.620">
    <property type="entry name" value="HUPs"/>
    <property type="match status" value="1"/>
</dbReference>
<keyword evidence="11 16" id="KW-0067">ATP-binding</keyword>
<comment type="catalytic activity">
    <reaction evidence="15 16">
        <text>tRNA(Met) + L-methionine + ATP = L-methionyl-tRNA(Met) + AMP + diphosphate</text>
        <dbReference type="Rhea" id="RHEA:13481"/>
        <dbReference type="Rhea" id="RHEA-COMP:9667"/>
        <dbReference type="Rhea" id="RHEA-COMP:9698"/>
        <dbReference type="ChEBI" id="CHEBI:30616"/>
        <dbReference type="ChEBI" id="CHEBI:33019"/>
        <dbReference type="ChEBI" id="CHEBI:57844"/>
        <dbReference type="ChEBI" id="CHEBI:78442"/>
        <dbReference type="ChEBI" id="CHEBI:78530"/>
        <dbReference type="ChEBI" id="CHEBI:456215"/>
        <dbReference type="EC" id="6.1.1.10"/>
    </reaction>
</comment>
<accession>A0A2M9ZSJ9</accession>
<comment type="caution">
    <text evidence="20">The sequence shown here is derived from an EMBL/GenBank/DDBJ whole genome shotgun (WGS) entry which is preliminary data.</text>
</comment>
<keyword evidence="14 16" id="KW-0030">Aminoacyl-tRNA synthetase</keyword>
<dbReference type="EC" id="6.1.1.10" evidence="16"/>
<feature type="short sequence motif" description="'HIGH' region" evidence="16">
    <location>
        <begin position="16"/>
        <end position="26"/>
    </location>
</feature>
<dbReference type="EMBL" id="NPDY01000001">
    <property type="protein sequence ID" value="PJZ71417.1"/>
    <property type="molecule type" value="Genomic_DNA"/>
</dbReference>
<dbReference type="CDD" id="cd00814">
    <property type="entry name" value="MetRS_core"/>
    <property type="match status" value="1"/>
</dbReference>
<dbReference type="CDD" id="cd02800">
    <property type="entry name" value="tRNA_bind_EcMetRS_like"/>
    <property type="match status" value="1"/>
</dbReference>
<evidence type="ECO:0000256" key="10">
    <source>
        <dbReference type="ARBA" id="ARBA00022833"/>
    </source>
</evidence>
<dbReference type="Pfam" id="PF09334">
    <property type="entry name" value="tRNA-synt_1g"/>
    <property type="match status" value="1"/>
</dbReference>
<evidence type="ECO:0000259" key="18">
    <source>
        <dbReference type="PROSITE" id="PS50886"/>
    </source>
</evidence>
<feature type="binding site" evidence="16">
    <location>
        <position position="335"/>
    </location>
    <ligand>
        <name>ATP</name>
        <dbReference type="ChEBI" id="CHEBI:30616"/>
    </ligand>
</feature>
<feature type="region of interest" description="Disordered" evidence="17">
    <location>
        <begin position="546"/>
        <end position="572"/>
    </location>
</feature>
<dbReference type="InterPro" id="IPR023458">
    <property type="entry name" value="Met-tRNA_ligase_1"/>
</dbReference>
<dbReference type="GO" id="GO:0000049">
    <property type="term" value="F:tRNA binding"/>
    <property type="evidence" value="ECO:0007669"/>
    <property type="project" value="UniProtKB-UniRule"/>
</dbReference>
<evidence type="ECO:0000256" key="17">
    <source>
        <dbReference type="SAM" id="MobiDB-lite"/>
    </source>
</evidence>
<dbReference type="NCBIfam" id="TIGR00398">
    <property type="entry name" value="metG"/>
    <property type="match status" value="1"/>
</dbReference>
<comment type="subunit">
    <text evidence="4 16">Homodimer.</text>
</comment>
<protein>
    <recommendedName>
        <fullName evidence="16">Methionine--tRNA ligase</fullName>
        <ecNumber evidence="16">6.1.1.10</ecNumber>
    </recommendedName>
    <alternativeName>
        <fullName evidence="16">Methionyl-tRNA synthetase</fullName>
        <shortName evidence="16">MetRS</shortName>
    </alternativeName>
</protein>
<dbReference type="CDD" id="cd07957">
    <property type="entry name" value="Anticodon_Ia_Met"/>
    <property type="match status" value="1"/>
</dbReference>
<comment type="function">
    <text evidence="1 16">Is required not only for elongation of protein synthesis but also for the initiation of all mRNA translation through initiator tRNA(fMet) aminoacylation.</text>
</comment>
<dbReference type="InterPro" id="IPR033911">
    <property type="entry name" value="MetRS_core"/>
</dbReference>
<dbReference type="SUPFAM" id="SSF47323">
    <property type="entry name" value="Anticodon-binding domain of a subclass of class I aminoacyl-tRNA synthetases"/>
    <property type="match status" value="1"/>
</dbReference>
<comment type="cofactor">
    <cofactor evidence="16">
        <name>Zn(2+)</name>
        <dbReference type="ChEBI" id="CHEBI:29105"/>
    </cofactor>
    <text evidence="16">Binds 1 zinc ion per subunit.</text>
</comment>
<evidence type="ECO:0000313" key="19">
    <source>
        <dbReference type="EMBL" id="PJZ71417.1"/>
    </source>
</evidence>